<comment type="caution">
    <text evidence="2">The sequence shown here is derived from an EMBL/GenBank/DDBJ whole genome shotgun (WGS) entry which is preliminary data.</text>
</comment>
<name>A0ABQ6R7N8_9STAP</name>
<reference evidence="2 3" key="1">
    <citation type="submission" date="2019-09" db="EMBL/GenBank/DDBJ databases">
        <authorList>
            <person name="Mazhar S."/>
            <person name="Altermann E."/>
            <person name="Hill C."/>
            <person name="Mcauliffe O."/>
        </authorList>
    </citation>
    <scope>NUCLEOTIDE SEQUENCE [LARGE SCALE GENOMIC DNA]</scope>
    <source>
        <strain evidence="2 3">ATCC 51831</strain>
    </source>
</reference>
<gene>
    <name evidence="2" type="ORF">ERX35_007790</name>
</gene>
<evidence type="ECO:0000256" key="1">
    <source>
        <dbReference type="SAM" id="Phobius"/>
    </source>
</evidence>
<evidence type="ECO:0000313" key="2">
    <source>
        <dbReference type="EMBL" id="KAA1039108.1"/>
    </source>
</evidence>
<dbReference type="Proteomes" id="UP000295735">
    <property type="component" value="Unassembled WGS sequence"/>
</dbReference>
<dbReference type="RefSeq" id="WP_149459366.1">
    <property type="nucleotide sequence ID" value="NZ_SCWC02000005.1"/>
</dbReference>
<sequence>MKMIAGNNVVAKLKNLWIYVPIILSAFMPVMAMTNTSLADLNSWPRLHLLITTFFSNPYLIITFLTTLYASLKSFDIKGAWRDSRFNQEKVGPTDPDMEVIIKGQQEVTDQSQVKVDNTKDSQ</sequence>
<evidence type="ECO:0000313" key="3">
    <source>
        <dbReference type="Proteomes" id="UP000295735"/>
    </source>
</evidence>
<dbReference type="EMBL" id="SCWC02000005">
    <property type="protein sequence ID" value="KAA1039108.1"/>
    <property type="molecule type" value="Genomic_DNA"/>
</dbReference>
<accession>A0ABQ6R7N8</accession>
<keyword evidence="1" id="KW-0812">Transmembrane</keyword>
<keyword evidence="1" id="KW-0472">Membrane</keyword>
<organism evidence="2 3">
    <name type="scientific">Macrococcus equipercicus</name>
    <dbReference type="NCBI Taxonomy" id="69967"/>
    <lineage>
        <taxon>Bacteria</taxon>
        <taxon>Bacillati</taxon>
        <taxon>Bacillota</taxon>
        <taxon>Bacilli</taxon>
        <taxon>Bacillales</taxon>
        <taxon>Staphylococcaceae</taxon>
        <taxon>Macrococcus</taxon>
    </lineage>
</organism>
<protein>
    <submittedName>
        <fullName evidence="2">Uncharacterized protein</fullName>
    </submittedName>
</protein>
<keyword evidence="1" id="KW-1133">Transmembrane helix</keyword>
<feature type="transmembrane region" description="Helical" evidence="1">
    <location>
        <begin position="47"/>
        <end position="72"/>
    </location>
</feature>
<keyword evidence="3" id="KW-1185">Reference proteome</keyword>
<proteinExistence type="predicted"/>
<feature type="transmembrane region" description="Helical" evidence="1">
    <location>
        <begin position="16"/>
        <end position="35"/>
    </location>
</feature>